<dbReference type="CDD" id="cd22533">
    <property type="entry name" value="KH-II_YlqC-like"/>
    <property type="match status" value="1"/>
</dbReference>
<keyword evidence="1 3" id="KW-0963">Cytoplasm</keyword>
<dbReference type="PANTHER" id="PTHR34654">
    <property type="entry name" value="UPF0109 PROTEIN SCO5592"/>
    <property type="match status" value="1"/>
</dbReference>
<keyword evidence="3" id="KW-0133">Cell shape</keyword>
<dbReference type="GO" id="GO:0071555">
    <property type="term" value="P:cell wall organization"/>
    <property type="evidence" value="ECO:0007669"/>
    <property type="project" value="UniProtKB-KW"/>
</dbReference>
<comment type="similarity">
    <text evidence="3">Belongs to the KhpA RNA-binding protein family.</text>
</comment>
<dbReference type="HAMAP" id="MF_00088">
    <property type="entry name" value="KhpA"/>
    <property type="match status" value="1"/>
</dbReference>
<sequence length="124" mass="13615">MEQDQEFLEYVVKAIVNHPEDVKSTRTVDERGVLITLDLNPSDMGYVIGRRGQTARAVRTLLKVVGAKNNARVNLKINEPEGSRGPRPRTDDDHSHYGSAPSTAPAAAPTDDDIDMSAVENFNI</sequence>
<proteinExistence type="inferred from homology"/>
<keyword evidence="3" id="KW-0961">Cell wall biogenesis/degradation</keyword>
<dbReference type="GO" id="GO:0003723">
    <property type="term" value="F:RNA binding"/>
    <property type="evidence" value="ECO:0007669"/>
    <property type="project" value="UniProtKB-UniRule"/>
</dbReference>
<dbReference type="InterPro" id="IPR009019">
    <property type="entry name" value="KH_sf_prok-type"/>
</dbReference>
<dbReference type="Gene3D" id="3.30.300.20">
    <property type="match status" value="1"/>
</dbReference>
<evidence type="ECO:0000313" key="6">
    <source>
        <dbReference type="Proteomes" id="UP000229362"/>
    </source>
</evidence>
<evidence type="ECO:0000256" key="3">
    <source>
        <dbReference type="HAMAP-Rule" id="MF_00088"/>
    </source>
</evidence>
<dbReference type="GO" id="GO:0009252">
    <property type="term" value="P:peptidoglycan biosynthetic process"/>
    <property type="evidence" value="ECO:0007669"/>
    <property type="project" value="UniProtKB-UniRule"/>
</dbReference>
<keyword evidence="3" id="KW-0143">Chaperone</keyword>
<comment type="subcellular location">
    <subcellularLocation>
        <location evidence="3">Cytoplasm</location>
    </subcellularLocation>
</comment>
<dbReference type="PANTHER" id="PTHR34654:SF1">
    <property type="entry name" value="RNA-BINDING PROTEIN KHPA"/>
    <property type="match status" value="1"/>
</dbReference>
<feature type="compositionally biased region" description="Low complexity" evidence="4">
    <location>
        <begin position="99"/>
        <end position="109"/>
    </location>
</feature>
<feature type="compositionally biased region" description="Basic and acidic residues" evidence="4">
    <location>
        <begin position="78"/>
        <end position="96"/>
    </location>
</feature>
<feature type="region of interest" description="Disordered" evidence="4">
    <location>
        <begin position="73"/>
        <end position="124"/>
    </location>
</feature>
<dbReference type="InterPro" id="IPR020627">
    <property type="entry name" value="KhpA"/>
</dbReference>
<reference evidence="6" key="1">
    <citation type="submission" date="2017-09" db="EMBL/GenBank/DDBJ databases">
        <title>Depth-based differentiation of microbial function through sediment-hosted aquifers and enrichment of novel symbionts in the deep terrestrial subsurface.</title>
        <authorList>
            <person name="Probst A.J."/>
            <person name="Ladd B."/>
            <person name="Jarett J.K."/>
            <person name="Geller-Mcgrath D.E."/>
            <person name="Sieber C.M.K."/>
            <person name="Emerson J.B."/>
            <person name="Anantharaman K."/>
            <person name="Thomas B.C."/>
            <person name="Malmstrom R."/>
            <person name="Stieglmeier M."/>
            <person name="Klingl A."/>
            <person name="Woyke T."/>
            <person name="Ryan C.M."/>
            <person name="Banfield J.F."/>
        </authorList>
    </citation>
    <scope>NUCLEOTIDE SEQUENCE [LARGE SCALE GENOMIC DNA]</scope>
</reference>
<dbReference type="Pfam" id="PF13083">
    <property type="entry name" value="KH_KhpA-B"/>
    <property type="match status" value="1"/>
</dbReference>
<dbReference type="EMBL" id="PFBZ01000067">
    <property type="protein sequence ID" value="PIT86717.1"/>
    <property type="molecule type" value="Genomic_DNA"/>
</dbReference>
<evidence type="ECO:0000313" key="5">
    <source>
        <dbReference type="EMBL" id="PIT86717.1"/>
    </source>
</evidence>
<dbReference type="Proteomes" id="UP000229362">
    <property type="component" value="Unassembled WGS sequence"/>
</dbReference>
<protein>
    <recommendedName>
        <fullName evidence="3">RNA-binding protein KhpA</fullName>
    </recommendedName>
    <alternativeName>
        <fullName evidence="3">KH-domain protein A</fullName>
    </alternativeName>
</protein>
<evidence type="ECO:0000256" key="1">
    <source>
        <dbReference type="ARBA" id="ARBA00022490"/>
    </source>
</evidence>
<comment type="subunit">
    <text evidence="3">Forms a complex with KhpB.</text>
</comment>
<evidence type="ECO:0000256" key="2">
    <source>
        <dbReference type="ARBA" id="ARBA00022884"/>
    </source>
</evidence>
<comment type="function">
    <text evidence="3">A probable RNA chaperone. Forms a complex with KhpB which binds to cellular RNA and controls its expression. Plays a role in peptidoglycan (PG) homeostasis and cell length regulation.</text>
</comment>
<organism evidence="5 6">
    <name type="scientific">Candidatus Magasanikbacteria bacterium CG10_big_fil_rev_8_21_14_0_10_43_6</name>
    <dbReference type="NCBI Taxonomy" id="1974650"/>
    <lineage>
        <taxon>Bacteria</taxon>
        <taxon>Candidatus Magasanikiibacteriota</taxon>
    </lineage>
</organism>
<gene>
    <name evidence="3" type="primary">khpA</name>
    <name evidence="5" type="ORF">COU33_01615</name>
</gene>
<dbReference type="GO" id="GO:0005737">
    <property type="term" value="C:cytoplasm"/>
    <property type="evidence" value="ECO:0007669"/>
    <property type="project" value="UniProtKB-SubCell"/>
</dbReference>
<evidence type="ECO:0000256" key="4">
    <source>
        <dbReference type="SAM" id="MobiDB-lite"/>
    </source>
</evidence>
<dbReference type="InterPro" id="IPR015946">
    <property type="entry name" value="KH_dom-like_a/b"/>
</dbReference>
<dbReference type="GO" id="GO:0008360">
    <property type="term" value="P:regulation of cell shape"/>
    <property type="evidence" value="ECO:0007669"/>
    <property type="project" value="UniProtKB-KW"/>
</dbReference>
<name>A0A2M6W1M5_9BACT</name>
<dbReference type="AlphaFoldDB" id="A0A2M6W1M5"/>
<comment type="caution">
    <text evidence="5">The sequence shown here is derived from an EMBL/GenBank/DDBJ whole genome shotgun (WGS) entry which is preliminary data.</text>
</comment>
<dbReference type="SUPFAM" id="SSF54814">
    <property type="entry name" value="Prokaryotic type KH domain (KH-domain type II)"/>
    <property type="match status" value="1"/>
</dbReference>
<keyword evidence="2 3" id="KW-0694">RNA-binding</keyword>
<accession>A0A2M6W1M5</accession>